<reference evidence="1" key="2">
    <citation type="journal article" date="2023" name="Plants (Basel)">
        <title>Annotation of the Turnera subulata (Passifloraceae) Draft Genome Reveals the S-Locus Evolved after the Divergence of Turneroideae from Passifloroideae in a Stepwise Manner.</title>
        <authorList>
            <person name="Henning P.M."/>
            <person name="Roalson E.H."/>
            <person name="Mir W."/>
            <person name="McCubbin A.G."/>
            <person name="Shore J.S."/>
        </authorList>
    </citation>
    <scope>NUCLEOTIDE SEQUENCE</scope>
    <source>
        <strain evidence="1">F60SS</strain>
    </source>
</reference>
<protein>
    <recommendedName>
        <fullName evidence="3">HMG box domain-containing protein</fullName>
    </recommendedName>
</protein>
<comment type="caution">
    <text evidence="1">The sequence shown here is derived from an EMBL/GenBank/DDBJ whole genome shotgun (WGS) entry which is preliminary data.</text>
</comment>
<dbReference type="PANTHER" id="PTHR47658:SF2">
    <property type="entry name" value="HMG-BOX (HIGH MOBILITY GROUP) DNA-BINDING FAMILY PROTEIN"/>
    <property type="match status" value="1"/>
</dbReference>
<proteinExistence type="predicted"/>
<dbReference type="PANTHER" id="PTHR47658">
    <property type="entry name" value="HIGH MOBILITY GROUP B PROTEIN 12-RELATED"/>
    <property type="match status" value="1"/>
</dbReference>
<dbReference type="GO" id="GO:0010197">
    <property type="term" value="P:polar nucleus fusion"/>
    <property type="evidence" value="ECO:0007669"/>
    <property type="project" value="TreeGrafter"/>
</dbReference>
<evidence type="ECO:0000313" key="1">
    <source>
        <dbReference type="EMBL" id="KAJ4845480.1"/>
    </source>
</evidence>
<name>A0A9Q0GAN5_9ROSI</name>
<accession>A0A9Q0GAN5</accession>
<reference evidence="1" key="1">
    <citation type="submission" date="2022-02" db="EMBL/GenBank/DDBJ databases">
        <authorList>
            <person name="Henning P.M."/>
            <person name="McCubbin A.G."/>
            <person name="Shore J.S."/>
        </authorList>
    </citation>
    <scope>NUCLEOTIDE SEQUENCE</scope>
    <source>
        <strain evidence="1">F60SS</strain>
        <tissue evidence="1">Leaves</tissue>
    </source>
</reference>
<dbReference type="SUPFAM" id="SSF47095">
    <property type="entry name" value="HMG-box"/>
    <property type="match status" value="1"/>
</dbReference>
<evidence type="ECO:0000313" key="2">
    <source>
        <dbReference type="Proteomes" id="UP001141552"/>
    </source>
</evidence>
<dbReference type="GO" id="GO:0005634">
    <property type="term" value="C:nucleus"/>
    <property type="evidence" value="ECO:0007669"/>
    <property type="project" value="TreeGrafter"/>
</dbReference>
<evidence type="ECO:0008006" key="3">
    <source>
        <dbReference type="Google" id="ProtNLM"/>
    </source>
</evidence>
<organism evidence="1 2">
    <name type="scientific">Turnera subulata</name>
    <dbReference type="NCBI Taxonomy" id="218843"/>
    <lineage>
        <taxon>Eukaryota</taxon>
        <taxon>Viridiplantae</taxon>
        <taxon>Streptophyta</taxon>
        <taxon>Embryophyta</taxon>
        <taxon>Tracheophyta</taxon>
        <taxon>Spermatophyta</taxon>
        <taxon>Magnoliopsida</taxon>
        <taxon>eudicotyledons</taxon>
        <taxon>Gunneridae</taxon>
        <taxon>Pentapetalae</taxon>
        <taxon>rosids</taxon>
        <taxon>fabids</taxon>
        <taxon>Malpighiales</taxon>
        <taxon>Passifloraceae</taxon>
        <taxon>Turnera</taxon>
    </lineage>
</organism>
<sequence length="177" mass="20148">MGNPPRTRKRVHAIRRAPDGSAFQKCGDCGVLVAIALADMHGCGSEAARDVKRFKGVNGNKLTINKQSLCDQPRSPFRVFMDDFVKTCKNMELIDIERKGFETWRNMSNEEREPFVIQSNKVNSAYNKFLIQEIDDMPQVEDEADSAMVGKFDTFYEDYGYNDSDNLDDYSGYDDSD</sequence>
<dbReference type="Proteomes" id="UP001141552">
    <property type="component" value="Unassembled WGS sequence"/>
</dbReference>
<dbReference type="OrthoDB" id="1919336at2759"/>
<keyword evidence="2" id="KW-1185">Reference proteome</keyword>
<dbReference type="GO" id="GO:0003677">
    <property type="term" value="F:DNA binding"/>
    <property type="evidence" value="ECO:0007669"/>
    <property type="project" value="TreeGrafter"/>
</dbReference>
<gene>
    <name evidence="1" type="ORF">Tsubulata_039071</name>
</gene>
<dbReference type="EMBL" id="JAKUCV010001660">
    <property type="protein sequence ID" value="KAJ4845480.1"/>
    <property type="molecule type" value="Genomic_DNA"/>
</dbReference>
<dbReference type="AlphaFoldDB" id="A0A9Q0GAN5"/>
<dbReference type="InterPro" id="IPR036910">
    <property type="entry name" value="HMG_box_dom_sf"/>
</dbReference>
<dbReference type="Gene3D" id="1.10.30.10">
    <property type="entry name" value="High mobility group box domain"/>
    <property type="match status" value="1"/>
</dbReference>